<organism evidence="1 2">
    <name type="scientific">Rubritalea tangerina</name>
    <dbReference type="NCBI Taxonomy" id="430798"/>
    <lineage>
        <taxon>Bacteria</taxon>
        <taxon>Pseudomonadati</taxon>
        <taxon>Verrucomicrobiota</taxon>
        <taxon>Verrucomicrobiia</taxon>
        <taxon>Verrucomicrobiales</taxon>
        <taxon>Rubritaleaceae</taxon>
        <taxon>Rubritalea</taxon>
    </lineage>
</organism>
<keyword evidence="2" id="KW-1185">Reference proteome</keyword>
<evidence type="ECO:0000313" key="1">
    <source>
        <dbReference type="EMBL" id="MFD2158605.1"/>
    </source>
</evidence>
<dbReference type="EMBL" id="JBHUJB010000028">
    <property type="protein sequence ID" value="MFD2158605.1"/>
    <property type="molecule type" value="Genomic_DNA"/>
</dbReference>
<name>A0ABW4ZA58_9BACT</name>
<protein>
    <recommendedName>
        <fullName evidence="3">Nucleotide-diphospho-sugar transferase domain-containing protein</fullName>
    </recommendedName>
</protein>
<dbReference type="Proteomes" id="UP001597389">
    <property type="component" value="Unassembled WGS sequence"/>
</dbReference>
<gene>
    <name evidence="1" type="ORF">ACFSW8_06825</name>
</gene>
<evidence type="ECO:0000313" key="2">
    <source>
        <dbReference type="Proteomes" id="UP001597389"/>
    </source>
</evidence>
<reference evidence="2" key="1">
    <citation type="journal article" date="2019" name="Int. J. Syst. Evol. Microbiol.">
        <title>The Global Catalogue of Microorganisms (GCM) 10K type strain sequencing project: providing services to taxonomists for standard genome sequencing and annotation.</title>
        <authorList>
            <consortium name="The Broad Institute Genomics Platform"/>
            <consortium name="The Broad Institute Genome Sequencing Center for Infectious Disease"/>
            <person name="Wu L."/>
            <person name="Ma J."/>
        </authorList>
    </citation>
    <scope>NUCLEOTIDE SEQUENCE [LARGE SCALE GENOMIC DNA]</scope>
    <source>
        <strain evidence="2">CCUG 57942</strain>
    </source>
</reference>
<proteinExistence type="predicted"/>
<accession>A0ABW4ZA58</accession>
<dbReference type="RefSeq" id="WP_377086766.1">
    <property type="nucleotide sequence ID" value="NZ_JBHSJL010000014.1"/>
</dbReference>
<sequence length="236" mass="26093">MIVIQSYRSEEVPEWITRSMGSVRRWAEECGALYRSYGDAELLAGISDSFKGKLSGRWPMLADLGRLKLAQSLLADGHERVVWLDADVLVVEPSRMSLPAKLDGGFAFGREVWVEEGGKVHRGVHNAVCVFEPGNPFLNYYAHACERIIAQHAGEKLAPQLLGPKFLKMQHSLLGFPLIDSVAMLSPDLVRERLSGGSRLWRVLEREAGEFGAVNLCHSLLGNGEALEIVEVLQGK</sequence>
<comment type="caution">
    <text evidence="1">The sequence shown here is derived from an EMBL/GenBank/DDBJ whole genome shotgun (WGS) entry which is preliminary data.</text>
</comment>
<evidence type="ECO:0008006" key="3">
    <source>
        <dbReference type="Google" id="ProtNLM"/>
    </source>
</evidence>